<organism evidence="2 3">
    <name type="scientific">Halteria grandinella</name>
    <dbReference type="NCBI Taxonomy" id="5974"/>
    <lineage>
        <taxon>Eukaryota</taxon>
        <taxon>Sar</taxon>
        <taxon>Alveolata</taxon>
        <taxon>Ciliophora</taxon>
        <taxon>Intramacronucleata</taxon>
        <taxon>Spirotrichea</taxon>
        <taxon>Stichotrichia</taxon>
        <taxon>Sporadotrichida</taxon>
        <taxon>Halteriidae</taxon>
        <taxon>Halteria</taxon>
    </lineage>
</organism>
<feature type="region of interest" description="Disordered" evidence="1">
    <location>
        <begin position="15"/>
        <end position="46"/>
    </location>
</feature>
<evidence type="ECO:0000256" key="1">
    <source>
        <dbReference type="SAM" id="MobiDB-lite"/>
    </source>
</evidence>
<gene>
    <name evidence="2" type="ORF">FGO68_gene4985</name>
</gene>
<comment type="caution">
    <text evidence="2">The sequence shown here is derived from an EMBL/GenBank/DDBJ whole genome shotgun (WGS) entry which is preliminary data.</text>
</comment>
<keyword evidence="3" id="KW-1185">Reference proteome</keyword>
<reference evidence="2" key="1">
    <citation type="submission" date="2019-06" db="EMBL/GenBank/DDBJ databases">
        <authorList>
            <person name="Zheng W."/>
        </authorList>
    </citation>
    <scope>NUCLEOTIDE SEQUENCE</scope>
    <source>
        <strain evidence="2">QDHG01</strain>
    </source>
</reference>
<dbReference type="Proteomes" id="UP000785679">
    <property type="component" value="Unassembled WGS sequence"/>
</dbReference>
<accession>A0A8J8NH88</accession>
<proteinExistence type="predicted"/>
<dbReference type="EMBL" id="RRYP01016423">
    <property type="protein sequence ID" value="TNV75121.1"/>
    <property type="molecule type" value="Genomic_DNA"/>
</dbReference>
<sequence length="121" mass="13997">MGLCQSTYNQLCSFKSPTDDVYSAPPPHTSANQDYRNQRDRKRSVTITEPSLQELMRTQSNRQEELEFQSRFMNLTKNKSDEYMFQSTTVIPQVLEVAFEDEGENQQEGMLMESVGMEALQ</sequence>
<evidence type="ECO:0000313" key="2">
    <source>
        <dbReference type="EMBL" id="TNV75121.1"/>
    </source>
</evidence>
<dbReference type="AlphaFoldDB" id="A0A8J8NH88"/>
<protein>
    <submittedName>
        <fullName evidence="2">Uncharacterized protein</fullName>
    </submittedName>
</protein>
<name>A0A8J8NH88_HALGN</name>
<evidence type="ECO:0000313" key="3">
    <source>
        <dbReference type="Proteomes" id="UP000785679"/>
    </source>
</evidence>